<dbReference type="InterPro" id="IPR053145">
    <property type="entry name" value="AB_hydrolase_Est10"/>
</dbReference>
<dbReference type="EMBL" id="FWYF01000001">
    <property type="protein sequence ID" value="SMD32601.1"/>
    <property type="molecule type" value="Genomic_DNA"/>
</dbReference>
<dbReference type="SUPFAM" id="SSF53474">
    <property type="entry name" value="alpha/beta-Hydrolases"/>
    <property type="match status" value="1"/>
</dbReference>
<dbReference type="OrthoDB" id="9809549at2"/>
<dbReference type="PANTHER" id="PTHR43265:SF1">
    <property type="entry name" value="ESTERASE ESTD"/>
    <property type="match status" value="1"/>
</dbReference>
<dbReference type="Gene3D" id="3.40.50.1820">
    <property type="entry name" value="alpha/beta hydrolase"/>
    <property type="match status" value="1"/>
</dbReference>
<gene>
    <name evidence="2" type="ORF">SAMN04488029_0950</name>
</gene>
<proteinExistence type="predicted"/>
<dbReference type="AlphaFoldDB" id="A0A1W2G7M5"/>
<name>A0A1W2G7M5_REIFA</name>
<dbReference type="InterPro" id="IPR029058">
    <property type="entry name" value="AB_hydrolase_fold"/>
</dbReference>
<keyword evidence="3" id="KW-1185">Reference proteome</keyword>
<dbReference type="STRING" id="692418.SAMN04488029_0950"/>
<evidence type="ECO:0000313" key="2">
    <source>
        <dbReference type="EMBL" id="SMD32601.1"/>
    </source>
</evidence>
<evidence type="ECO:0000259" key="1">
    <source>
        <dbReference type="Pfam" id="PF12146"/>
    </source>
</evidence>
<dbReference type="GO" id="GO:0052689">
    <property type="term" value="F:carboxylic ester hydrolase activity"/>
    <property type="evidence" value="ECO:0007669"/>
    <property type="project" value="TreeGrafter"/>
</dbReference>
<evidence type="ECO:0000313" key="3">
    <source>
        <dbReference type="Proteomes" id="UP000192472"/>
    </source>
</evidence>
<protein>
    <recommendedName>
        <fullName evidence="1">Serine aminopeptidase S33 domain-containing protein</fullName>
    </recommendedName>
</protein>
<feature type="domain" description="Serine aminopeptidase S33" evidence="1">
    <location>
        <begin position="79"/>
        <end position="172"/>
    </location>
</feature>
<dbReference type="Pfam" id="PF12146">
    <property type="entry name" value="Hydrolase_4"/>
    <property type="match status" value="1"/>
</dbReference>
<sequence length="365" mass="41676">MMKSVHLSLLSLLILLIFEIHSSYAQKTLTEEFTLETSDGIQLAGQIDYPNKSGRFPSAILIWGNGPHTRDMEISGSPIFKQIADSLLKLDMVVLRMDKRGFGKSKGDISKSEGNYTTHDLVNDFKLAYNYLNHHHAVDTGNVGLIGHSEGSIIAPILATEVSGVDWIITFGSVGVSGADITRAQNRLNRKRLGISEEISEAIEIVWEDYITMIKDGTVKNDSIYYDLGTRFLVAHGLNKDDKRITYKFIDQLLDEYRGKWYQYFYNTNVTDFIRKIEKPYLVVFGENDIQTSVELNLIPINQALSEAGNKHYKIVVLSDEDHFFLRSNNKRMEKHEFGKMKISDRLMTTIRNWLLFEGICKVYQ</sequence>
<organism evidence="2 3">
    <name type="scientific">Reichenbachiella faecimaris</name>
    <dbReference type="NCBI Taxonomy" id="692418"/>
    <lineage>
        <taxon>Bacteria</taxon>
        <taxon>Pseudomonadati</taxon>
        <taxon>Bacteroidota</taxon>
        <taxon>Cytophagia</taxon>
        <taxon>Cytophagales</taxon>
        <taxon>Reichenbachiellaceae</taxon>
        <taxon>Reichenbachiella</taxon>
    </lineage>
</organism>
<dbReference type="Proteomes" id="UP000192472">
    <property type="component" value="Unassembled WGS sequence"/>
</dbReference>
<accession>A0A1W2G7M5</accession>
<dbReference type="RefSeq" id="WP_084371254.1">
    <property type="nucleotide sequence ID" value="NZ_FWYF01000001.1"/>
</dbReference>
<dbReference type="InterPro" id="IPR022742">
    <property type="entry name" value="Hydrolase_4"/>
</dbReference>
<reference evidence="2 3" key="1">
    <citation type="submission" date="2017-04" db="EMBL/GenBank/DDBJ databases">
        <authorList>
            <person name="Afonso C.L."/>
            <person name="Miller P.J."/>
            <person name="Scott M.A."/>
            <person name="Spackman E."/>
            <person name="Goraichik I."/>
            <person name="Dimitrov K.M."/>
            <person name="Suarez D.L."/>
            <person name="Swayne D.E."/>
        </authorList>
    </citation>
    <scope>NUCLEOTIDE SEQUENCE [LARGE SCALE GENOMIC DNA]</scope>
    <source>
        <strain evidence="2 3">DSM 26133</strain>
    </source>
</reference>
<dbReference type="PANTHER" id="PTHR43265">
    <property type="entry name" value="ESTERASE ESTD"/>
    <property type="match status" value="1"/>
</dbReference>